<name>A0A917ZI79_9GAMM</name>
<accession>A0A917ZI79</accession>
<reference evidence="1 2" key="1">
    <citation type="journal article" date="2014" name="Int. J. Syst. Evol. Microbiol.">
        <title>Complete genome sequence of Corynebacterium casei LMG S-19264T (=DSM 44701T), isolated from a smear-ripened cheese.</title>
        <authorList>
            <consortium name="US DOE Joint Genome Institute (JGI-PGF)"/>
            <person name="Walter F."/>
            <person name="Albersmeier A."/>
            <person name="Kalinowski J."/>
            <person name="Ruckert C."/>
        </authorList>
    </citation>
    <scope>NUCLEOTIDE SEQUENCE [LARGE SCALE GENOMIC DNA]</scope>
    <source>
        <strain evidence="1 2">CGMCC 1.7286</strain>
    </source>
</reference>
<protein>
    <submittedName>
        <fullName evidence="1">Uncharacterized protein</fullName>
    </submittedName>
</protein>
<sequence length="229" mass="25298">MMFTAPGTVGTLRSRRFVHFAYSQLPRYPMSSFKLSAFCSWLLSLALFGVIAQVQASSGLTPRQAAGYVELLPEVRSFSQQLGADLGTELQRELQPREGETFAPHSKGLAMLKRRQPDHYGSLTELVASGGFDSAEAWADAGDRVMLGYAAIKAEQAGTGMLDMAASMDSLDPQMLALMPPELQARLKQVQMMARALKAVPAADKEILRPLVPQLDAYWRQDWQRYQGQ</sequence>
<evidence type="ECO:0000313" key="1">
    <source>
        <dbReference type="EMBL" id="GGO83131.1"/>
    </source>
</evidence>
<dbReference type="Proteomes" id="UP000599578">
    <property type="component" value="Unassembled WGS sequence"/>
</dbReference>
<organism evidence="1 2">
    <name type="scientific">Marinobacterium nitratireducens</name>
    <dbReference type="NCBI Taxonomy" id="518897"/>
    <lineage>
        <taxon>Bacteria</taxon>
        <taxon>Pseudomonadati</taxon>
        <taxon>Pseudomonadota</taxon>
        <taxon>Gammaproteobacteria</taxon>
        <taxon>Oceanospirillales</taxon>
        <taxon>Oceanospirillaceae</taxon>
        <taxon>Marinobacterium</taxon>
    </lineage>
</organism>
<proteinExistence type="predicted"/>
<dbReference type="EMBL" id="BMLT01000006">
    <property type="protein sequence ID" value="GGO83131.1"/>
    <property type="molecule type" value="Genomic_DNA"/>
</dbReference>
<dbReference type="AlphaFoldDB" id="A0A917ZI79"/>
<evidence type="ECO:0000313" key="2">
    <source>
        <dbReference type="Proteomes" id="UP000599578"/>
    </source>
</evidence>
<comment type="caution">
    <text evidence="1">The sequence shown here is derived from an EMBL/GenBank/DDBJ whole genome shotgun (WGS) entry which is preliminary data.</text>
</comment>
<gene>
    <name evidence="1" type="ORF">GCM10011348_26150</name>
</gene>
<keyword evidence="2" id="KW-1185">Reference proteome</keyword>